<dbReference type="PANTHER" id="PTHR31001">
    <property type="entry name" value="UNCHARACTERIZED TRANSCRIPTIONAL REGULATORY PROTEIN"/>
    <property type="match status" value="1"/>
</dbReference>
<dbReference type="AlphaFoldDB" id="A0A4V6DT27"/>
<dbReference type="InterPro" id="IPR050613">
    <property type="entry name" value="Sec_Metabolite_Reg"/>
</dbReference>
<evidence type="ECO:0000256" key="1">
    <source>
        <dbReference type="ARBA" id="ARBA00004123"/>
    </source>
</evidence>
<organism evidence="6 7">
    <name type="scientific">Elsinoe australis</name>
    <dbReference type="NCBI Taxonomy" id="40998"/>
    <lineage>
        <taxon>Eukaryota</taxon>
        <taxon>Fungi</taxon>
        <taxon>Dikarya</taxon>
        <taxon>Ascomycota</taxon>
        <taxon>Pezizomycotina</taxon>
        <taxon>Dothideomycetes</taxon>
        <taxon>Dothideomycetidae</taxon>
        <taxon>Myriangiales</taxon>
        <taxon>Elsinoaceae</taxon>
        <taxon>Elsinoe</taxon>
    </lineage>
</organism>
<accession>A0A4V6DT27</accession>
<proteinExistence type="predicted"/>
<reference evidence="6 7" key="1">
    <citation type="submission" date="2018-02" db="EMBL/GenBank/DDBJ databases">
        <title>Draft genome sequences of Elsinoe sp., causing black scab on jojoba.</title>
        <authorList>
            <person name="Stodart B."/>
            <person name="Jeffress S."/>
            <person name="Ash G."/>
            <person name="Arun Chinnappa K."/>
        </authorList>
    </citation>
    <scope>NUCLEOTIDE SEQUENCE [LARGE SCALE GENOMIC DNA]</scope>
    <source>
        <strain evidence="6 7">Hillstone_2</strain>
    </source>
</reference>
<evidence type="ECO:0000313" key="6">
    <source>
        <dbReference type="EMBL" id="TKX19022.1"/>
    </source>
</evidence>
<evidence type="ECO:0000259" key="5">
    <source>
        <dbReference type="PROSITE" id="PS50048"/>
    </source>
</evidence>
<evidence type="ECO:0000313" key="7">
    <source>
        <dbReference type="Proteomes" id="UP000308133"/>
    </source>
</evidence>
<dbReference type="GO" id="GO:0003677">
    <property type="term" value="F:DNA binding"/>
    <property type="evidence" value="ECO:0007669"/>
    <property type="project" value="InterPro"/>
</dbReference>
<feature type="region of interest" description="Disordered" evidence="4">
    <location>
        <begin position="66"/>
        <end position="89"/>
    </location>
</feature>
<dbReference type="CDD" id="cd12148">
    <property type="entry name" value="fungal_TF_MHR"/>
    <property type="match status" value="1"/>
</dbReference>
<dbReference type="Gene3D" id="4.10.240.10">
    <property type="entry name" value="Zn(2)-C6 fungal-type DNA-binding domain"/>
    <property type="match status" value="1"/>
</dbReference>
<dbReference type="PROSITE" id="PS50048">
    <property type="entry name" value="ZN2_CY6_FUNGAL_2"/>
    <property type="match status" value="1"/>
</dbReference>
<dbReference type="SUPFAM" id="SSF57701">
    <property type="entry name" value="Zn2/Cys6 DNA-binding domain"/>
    <property type="match status" value="1"/>
</dbReference>
<keyword evidence="3" id="KW-0539">Nucleus</keyword>
<dbReference type="SMART" id="SM00906">
    <property type="entry name" value="Fungal_trans"/>
    <property type="match status" value="1"/>
</dbReference>
<dbReference type="GO" id="GO:0005634">
    <property type="term" value="C:nucleus"/>
    <property type="evidence" value="ECO:0007669"/>
    <property type="project" value="UniProtKB-SubCell"/>
</dbReference>
<sequence length="813" mass="90519">MSELTGSSHPEESTTRQGPKGPQLTAAEPSEKPRSCVVCAQRKVRCDKQYPCGRCQRAGVTCVQPHTDHRPRWARQLAKSPRSKAGVPTRKLTATGTDADRIVDKLKVLERLVQDLSGELEQARTTPNVAASRHGDKSSGDSAVENASTATPQAGRTILDDSGRVRHVSSAYWSHIDHELDSFQAESRGNKHDGPPSTLEEARPPRKTTSSDTEVYDPATYNGVLFGHSSNLASPDAPTFFPLPSQIPFLLEVYTDRVHFVVGLPHMPSLKKVLQQCRSSRWDAISPSEEALVFSVFYTAICSLDEDEVITSFNIPKDKLALRYRTGLEHALAKADFLNNPTDITVETFSIYLALARRQESPKYVWMMTGLVIRMAQYLGIHHDSHNSKHITPFQAEMRRRIWWNVCALDMRATEDQGTELALPPSTYTTSLPSNVNDADIWPEMEQPSPERLGTTNVTLLRLCSKCTRATQEVLSAPSTTTVDDHNRRLTSLAQELESDYFGLMHASQDPAYLAAAGTMRVFLGRLTILAFLPVLHSSPGQAFSIEMRTKLLVTAIDVIEHNHALNCDPTCHPWKWIYQTQQHWHEIVYLLLEICQRSWSPTIERAWVALQSPWLVSPRAPNDKNSAALVPLRRLMARTRKHRENEVERLQSDPDAAASIERDDERDIPKPSSSTTFPTYFNDEAFHHRWSQLIRPNINSTGSTVDGADSSAFADGAMTRSAIDPGSSTHTGDMFRTATESHIDQSPQQLGDGVHSIISHTVPGLSTTFNNGFNLDTFLGTDAELGLLDTMTDVDFSDFDFSSWLDSARGVL</sequence>
<dbReference type="SMART" id="SM00066">
    <property type="entry name" value="GAL4"/>
    <property type="match status" value="1"/>
</dbReference>
<dbReference type="PROSITE" id="PS00463">
    <property type="entry name" value="ZN2_CY6_FUNGAL_1"/>
    <property type="match status" value="1"/>
</dbReference>
<keyword evidence="2" id="KW-0479">Metal-binding</keyword>
<evidence type="ECO:0000256" key="2">
    <source>
        <dbReference type="ARBA" id="ARBA00022723"/>
    </source>
</evidence>
<evidence type="ECO:0000256" key="4">
    <source>
        <dbReference type="SAM" id="MobiDB-lite"/>
    </source>
</evidence>
<dbReference type="Pfam" id="PF04082">
    <property type="entry name" value="Fungal_trans"/>
    <property type="match status" value="1"/>
</dbReference>
<name>A0A4V6DT27_9PEZI</name>
<dbReference type="Pfam" id="PF00172">
    <property type="entry name" value="Zn_clus"/>
    <property type="match status" value="1"/>
</dbReference>
<evidence type="ECO:0000256" key="3">
    <source>
        <dbReference type="ARBA" id="ARBA00023242"/>
    </source>
</evidence>
<dbReference type="InterPro" id="IPR001138">
    <property type="entry name" value="Zn2Cys6_DnaBD"/>
</dbReference>
<protein>
    <submittedName>
        <fullName evidence="6">Fungal specific transcription factor domain-containing protein 70</fullName>
    </submittedName>
</protein>
<feature type="compositionally biased region" description="Basic and acidic residues" evidence="4">
    <location>
        <begin position="661"/>
        <end position="670"/>
    </location>
</feature>
<gene>
    <name evidence="6" type="ORF">C1H76_8912</name>
</gene>
<dbReference type="Proteomes" id="UP000308133">
    <property type="component" value="Unassembled WGS sequence"/>
</dbReference>
<feature type="region of interest" description="Disordered" evidence="4">
    <location>
        <begin position="643"/>
        <end position="678"/>
    </location>
</feature>
<dbReference type="InterPro" id="IPR007219">
    <property type="entry name" value="XnlR_reg_dom"/>
</dbReference>
<dbReference type="PANTHER" id="PTHR31001:SF50">
    <property type="entry name" value="ZN(II)2CYS6 TRANSCRIPTION FACTOR (EUROFUNG)"/>
    <property type="match status" value="1"/>
</dbReference>
<feature type="region of interest" description="Disordered" evidence="4">
    <location>
        <begin position="1"/>
        <end position="33"/>
    </location>
</feature>
<feature type="region of interest" description="Disordered" evidence="4">
    <location>
        <begin position="123"/>
        <end position="161"/>
    </location>
</feature>
<feature type="region of interest" description="Disordered" evidence="4">
    <location>
        <begin position="183"/>
        <end position="216"/>
    </location>
</feature>
<dbReference type="CDD" id="cd00067">
    <property type="entry name" value="GAL4"/>
    <property type="match status" value="1"/>
</dbReference>
<feature type="compositionally biased region" description="Basic and acidic residues" evidence="4">
    <location>
        <begin position="644"/>
        <end position="653"/>
    </location>
</feature>
<feature type="compositionally biased region" description="Basic and acidic residues" evidence="4">
    <location>
        <begin position="188"/>
        <end position="204"/>
    </location>
</feature>
<comment type="caution">
    <text evidence="6">The sequence shown here is derived from an EMBL/GenBank/DDBJ whole genome shotgun (WGS) entry which is preliminary data.</text>
</comment>
<dbReference type="InterPro" id="IPR036864">
    <property type="entry name" value="Zn2-C6_fun-type_DNA-bd_sf"/>
</dbReference>
<feature type="domain" description="Zn(2)-C6 fungal-type" evidence="5">
    <location>
        <begin position="35"/>
        <end position="64"/>
    </location>
</feature>
<feature type="compositionally biased region" description="Polar residues" evidence="4">
    <location>
        <begin position="145"/>
        <end position="154"/>
    </location>
</feature>
<comment type="subcellular location">
    <subcellularLocation>
        <location evidence="1">Nucleus</location>
    </subcellularLocation>
</comment>
<dbReference type="GO" id="GO:0006351">
    <property type="term" value="P:DNA-templated transcription"/>
    <property type="evidence" value="ECO:0007669"/>
    <property type="project" value="InterPro"/>
</dbReference>
<dbReference type="GO" id="GO:0008270">
    <property type="term" value="F:zinc ion binding"/>
    <property type="evidence" value="ECO:0007669"/>
    <property type="project" value="InterPro"/>
</dbReference>
<dbReference type="EMBL" id="PTQR01000123">
    <property type="protein sequence ID" value="TKX19022.1"/>
    <property type="molecule type" value="Genomic_DNA"/>
</dbReference>
<dbReference type="GO" id="GO:0000981">
    <property type="term" value="F:DNA-binding transcription factor activity, RNA polymerase II-specific"/>
    <property type="evidence" value="ECO:0007669"/>
    <property type="project" value="InterPro"/>
</dbReference>